<dbReference type="AlphaFoldDB" id="A0A1D9NZM7"/>
<evidence type="ECO:0000313" key="1">
    <source>
        <dbReference type="EMBL" id="AOZ95787.1"/>
    </source>
</evidence>
<evidence type="ECO:0000313" key="2">
    <source>
        <dbReference type="Proteomes" id="UP000179284"/>
    </source>
</evidence>
<accession>A0A1D9NZM7</accession>
<keyword evidence="2" id="KW-1185">Reference proteome</keyword>
<gene>
    <name evidence="1" type="ORF">bhn_I0753</name>
</gene>
<reference evidence="2" key="1">
    <citation type="submission" date="2016-10" db="EMBL/GenBank/DDBJ databases">
        <title>The complete genome sequence of the rumen bacterium Butyrivibrio hungatei MB2003.</title>
        <authorList>
            <person name="Palevich N."/>
            <person name="Kelly W.J."/>
            <person name="Leahy S.C."/>
            <person name="Altermann E."/>
            <person name="Rakonjac J."/>
            <person name="Attwood G.T."/>
        </authorList>
    </citation>
    <scope>NUCLEOTIDE SEQUENCE [LARGE SCALE GENOMIC DNA]</scope>
    <source>
        <strain evidence="2">MB2003</strain>
    </source>
</reference>
<organism evidence="1 2">
    <name type="scientific">Butyrivibrio hungatei</name>
    <dbReference type="NCBI Taxonomy" id="185008"/>
    <lineage>
        <taxon>Bacteria</taxon>
        <taxon>Bacillati</taxon>
        <taxon>Bacillota</taxon>
        <taxon>Clostridia</taxon>
        <taxon>Lachnospirales</taxon>
        <taxon>Lachnospiraceae</taxon>
        <taxon>Butyrivibrio</taxon>
    </lineage>
</organism>
<protein>
    <submittedName>
        <fullName evidence="1">Uncharacterized protein</fullName>
    </submittedName>
</protein>
<dbReference type="Proteomes" id="UP000179284">
    <property type="component" value="Chromosome I"/>
</dbReference>
<proteinExistence type="predicted"/>
<sequence length="349" mass="38364">MDMGFFCIKISKKVKYCGLMPICLVGVCRYIMRIFKCGMEIDVMKAMLKKVLCVILSVLFVSLLTICDFKAVTVHAADDPYTALSKATRKYNGVDYSAEYNPLFYYLNYQDLRDAYGADGNKLIEHYAVFGKKEKRVANRLIGDSTEYVVPTGDQSVVVIPKAKHGNGGMTYEQEVIARSYAKQIADGINAAIEAQDSAKSSKSSSKSDSKSNSKSSKNKIKDVEKVAYAAGVIKAYCDLGTYTTEGKIYRTAYGVFVGGEYSCAGATRALGLVLDYLGITWVHKNANTWNDQWCQVIVDGKEGYADAITATAGYGKHPNEGGSEKDAVSYAKVRKLFEVASQRPVTRD</sequence>
<dbReference type="EMBL" id="CP017831">
    <property type="protein sequence ID" value="AOZ95787.1"/>
    <property type="molecule type" value="Genomic_DNA"/>
</dbReference>
<dbReference type="KEGG" id="bhu:bhn_I0753"/>
<name>A0A1D9NZM7_9FIRM</name>